<reference evidence="2" key="1">
    <citation type="submission" date="2021-08" db="EMBL/GenBank/DDBJ databases">
        <title>Whole genome sequencing of non-tuberculosis mycobacteria type-strains.</title>
        <authorList>
            <person name="Igarashi Y."/>
            <person name="Osugi A."/>
            <person name="Mitarai S."/>
        </authorList>
    </citation>
    <scope>NUCLEOTIDE SEQUENCE</scope>
    <source>
        <strain evidence="2">JCM 30995</strain>
    </source>
</reference>
<dbReference type="KEGG" id="mher:K3U94_11355"/>
<protein>
    <submittedName>
        <fullName evidence="2">DUF732 domain-containing protein</fullName>
    </submittedName>
</protein>
<evidence type="ECO:0000259" key="1">
    <source>
        <dbReference type="Pfam" id="PF05305"/>
    </source>
</evidence>
<dbReference type="InterPro" id="IPR007969">
    <property type="entry name" value="DUF732"/>
</dbReference>
<organism evidence="2 3">
    <name type="scientific">Mycolicibacter heraklionensis</name>
    <dbReference type="NCBI Taxonomy" id="512402"/>
    <lineage>
        <taxon>Bacteria</taxon>
        <taxon>Bacillati</taxon>
        <taxon>Actinomycetota</taxon>
        <taxon>Actinomycetes</taxon>
        <taxon>Mycobacteriales</taxon>
        <taxon>Mycobacteriaceae</taxon>
        <taxon>Mycolicibacter</taxon>
    </lineage>
</organism>
<feature type="domain" description="DUF732" evidence="1">
    <location>
        <begin position="19"/>
        <end position="85"/>
    </location>
</feature>
<accession>A0A9X7ZIN5</accession>
<dbReference type="AlphaFoldDB" id="A0A9X7ZIN5"/>
<evidence type="ECO:0000313" key="3">
    <source>
        <dbReference type="Proteomes" id="UP000825008"/>
    </source>
</evidence>
<name>A0A9X7ZIN5_9MYCO</name>
<sequence length="91" mass="9580">MGVVTAGMALGLAGAAGADDQAFLDQIPPRNYFSMWQSDAGRLMTGYNVCTMLRGGTPPQVVADGFTNSDGWAWVNAAQHELCPDTLEGSK</sequence>
<dbReference type="Proteomes" id="UP000825008">
    <property type="component" value="Chromosome"/>
</dbReference>
<dbReference type="RefSeq" id="WP_220696529.1">
    <property type="nucleotide sequence ID" value="NZ_CP080997.1"/>
</dbReference>
<proteinExistence type="predicted"/>
<evidence type="ECO:0000313" key="2">
    <source>
        <dbReference type="EMBL" id="QZA09757.1"/>
    </source>
</evidence>
<gene>
    <name evidence="2" type="ORF">K3U94_11355</name>
</gene>
<dbReference type="Pfam" id="PF05305">
    <property type="entry name" value="DUF732"/>
    <property type="match status" value="1"/>
</dbReference>
<dbReference type="EMBL" id="CP080997">
    <property type="protein sequence ID" value="QZA09757.1"/>
    <property type="molecule type" value="Genomic_DNA"/>
</dbReference>